<feature type="domain" description="BED-type" evidence="4">
    <location>
        <begin position="2"/>
        <end position="33"/>
    </location>
</feature>
<evidence type="ECO:0000313" key="5">
    <source>
        <dbReference type="Proteomes" id="UP000515146"/>
    </source>
</evidence>
<dbReference type="InterPro" id="IPR003656">
    <property type="entry name" value="Znf_BED"/>
</dbReference>
<dbReference type="RefSeq" id="XP_027197930.1">
    <property type="nucleotide sequence ID" value="XM_027342129.1"/>
</dbReference>
<sequence length="182" mass="20982">MDRTKVVCKICASTFCYSGNTTNFYSHLKSMHSEVQMRNTPTSKTSRQLKRSYSNFMDDTIGNDSMDIVGTSNDSYYHSNNNNNNNNIGQITIEDEPLPDRSLDSIIFVDDITQCLIDFLVTDCRPLCVLQGKGFQRLLRLLAPGYIMPDKQRLSNQLRKRYDELRKTDHEPSTMEKFDNLT</sequence>
<evidence type="ECO:0000313" key="6">
    <source>
        <dbReference type="RefSeq" id="XP_027197930.1"/>
    </source>
</evidence>
<proteinExistence type="predicted"/>
<dbReference type="KEGG" id="dpte:113792219"/>
<dbReference type="OrthoDB" id="1607513at2759"/>
<name>A0A6P6XXV6_DERPT</name>
<dbReference type="GO" id="GO:0008270">
    <property type="term" value="F:zinc ion binding"/>
    <property type="evidence" value="ECO:0007669"/>
    <property type="project" value="UniProtKB-KW"/>
</dbReference>
<evidence type="ECO:0000259" key="4">
    <source>
        <dbReference type="Pfam" id="PF02892"/>
    </source>
</evidence>
<dbReference type="GO" id="GO:0003677">
    <property type="term" value="F:DNA binding"/>
    <property type="evidence" value="ECO:0007669"/>
    <property type="project" value="InterPro"/>
</dbReference>
<keyword evidence="3" id="KW-0862">Zinc</keyword>
<keyword evidence="1" id="KW-0479">Metal-binding</keyword>
<evidence type="ECO:0000256" key="3">
    <source>
        <dbReference type="ARBA" id="ARBA00022833"/>
    </source>
</evidence>
<protein>
    <submittedName>
        <fullName evidence="6">Uncharacterized protein LOC113792219</fullName>
    </submittedName>
</protein>
<dbReference type="SUPFAM" id="SSF57667">
    <property type="entry name" value="beta-beta-alpha zinc fingers"/>
    <property type="match status" value="1"/>
</dbReference>
<dbReference type="SUPFAM" id="SSF140996">
    <property type="entry name" value="Hermes dimerisation domain"/>
    <property type="match status" value="1"/>
</dbReference>
<organism evidence="5 6">
    <name type="scientific">Dermatophagoides pteronyssinus</name>
    <name type="common">European house dust mite</name>
    <dbReference type="NCBI Taxonomy" id="6956"/>
    <lineage>
        <taxon>Eukaryota</taxon>
        <taxon>Metazoa</taxon>
        <taxon>Ecdysozoa</taxon>
        <taxon>Arthropoda</taxon>
        <taxon>Chelicerata</taxon>
        <taxon>Arachnida</taxon>
        <taxon>Acari</taxon>
        <taxon>Acariformes</taxon>
        <taxon>Sarcoptiformes</taxon>
        <taxon>Astigmata</taxon>
        <taxon>Psoroptidia</taxon>
        <taxon>Analgoidea</taxon>
        <taxon>Pyroglyphidae</taxon>
        <taxon>Dermatophagoidinae</taxon>
        <taxon>Dermatophagoides</taxon>
    </lineage>
</organism>
<dbReference type="AlphaFoldDB" id="A0A6P6XXV6"/>
<dbReference type="InterPro" id="IPR036236">
    <property type="entry name" value="Znf_C2H2_sf"/>
</dbReference>
<keyword evidence="5" id="KW-1185">Reference proteome</keyword>
<gene>
    <name evidence="6" type="primary">LOC113792219</name>
</gene>
<reference evidence="6" key="1">
    <citation type="submission" date="2025-08" db="UniProtKB">
        <authorList>
            <consortium name="RefSeq"/>
        </authorList>
    </citation>
    <scope>IDENTIFICATION</scope>
    <source>
        <strain evidence="6">Airmid</strain>
    </source>
</reference>
<accession>A0A6P6XXV6</accession>
<dbReference type="InParanoid" id="A0A6P6XXV6"/>
<evidence type="ECO:0000256" key="1">
    <source>
        <dbReference type="ARBA" id="ARBA00022723"/>
    </source>
</evidence>
<evidence type="ECO:0000256" key="2">
    <source>
        <dbReference type="ARBA" id="ARBA00022771"/>
    </source>
</evidence>
<dbReference type="Proteomes" id="UP000515146">
    <property type="component" value="Unplaced"/>
</dbReference>
<dbReference type="Pfam" id="PF02892">
    <property type="entry name" value="zf-BED"/>
    <property type="match status" value="1"/>
</dbReference>
<keyword evidence="2" id="KW-0863">Zinc-finger</keyword>